<feature type="compositionally biased region" description="Low complexity" evidence="1">
    <location>
        <begin position="65"/>
        <end position="75"/>
    </location>
</feature>
<name>A0A915Q243_9BILA</name>
<accession>A0A915Q243</accession>
<dbReference type="AlphaFoldDB" id="A0A915Q243"/>
<dbReference type="CDD" id="cd16123">
    <property type="entry name" value="RA_RASSF7_like"/>
    <property type="match status" value="1"/>
</dbReference>
<feature type="domain" description="Ras-associating" evidence="2">
    <location>
        <begin position="99"/>
        <end position="162"/>
    </location>
</feature>
<sequence length="230" mass="25526">MLLNQQRIREGAKIPSDEAMLSYRVNGSRRRKPEVNYVPRYQNAVHYVSRHNCTGHAAPHTNTQSRPTPTSTTVHPPTPRHEAWTNPVIVDGVERSVSGITESTTCAQIIYALAHATGQKGRFVLIENFRNVEKTLAPLDRPLETLRKCGTQSHCVTFLLKHLDEGPSSIISDTYFADADDRLENSQLVEPSFTSMHVPLLQSVHTRCTEADENGESISSTAVVPSMPGK</sequence>
<dbReference type="Pfam" id="PF00788">
    <property type="entry name" value="RA"/>
    <property type="match status" value="1"/>
</dbReference>
<evidence type="ECO:0000313" key="3">
    <source>
        <dbReference type="Proteomes" id="UP000887581"/>
    </source>
</evidence>
<reference evidence="4" key="1">
    <citation type="submission" date="2022-11" db="UniProtKB">
        <authorList>
            <consortium name="WormBaseParasite"/>
        </authorList>
    </citation>
    <scope>IDENTIFICATION</scope>
</reference>
<dbReference type="SUPFAM" id="SSF54236">
    <property type="entry name" value="Ubiquitin-like"/>
    <property type="match status" value="1"/>
</dbReference>
<evidence type="ECO:0000259" key="2">
    <source>
        <dbReference type="Pfam" id="PF00788"/>
    </source>
</evidence>
<dbReference type="InterPro" id="IPR000159">
    <property type="entry name" value="RA_dom"/>
</dbReference>
<dbReference type="WBParaSite" id="sdigi.contig47.g2880.t1">
    <property type="protein sequence ID" value="sdigi.contig47.g2880.t1"/>
    <property type="gene ID" value="sdigi.contig47.g2880"/>
</dbReference>
<dbReference type="PANTHER" id="PTHR15286:SF6">
    <property type="entry name" value="GH01133P"/>
    <property type="match status" value="1"/>
</dbReference>
<feature type="region of interest" description="Disordered" evidence="1">
    <location>
        <begin position="53"/>
        <end position="83"/>
    </location>
</feature>
<feature type="region of interest" description="Disordered" evidence="1">
    <location>
        <begin position="211"/>
        <end position="230"/>
    </location>
</feature>
<dbReference type="PANTHER" id="PTHR15286">
    <property type="entry name" value="RAS-ASSOCIATING DOMAIN CONTAINING PROTEIN"/>
    <property type="match status" value="1"/>
</dbReference>
<dbReference type="Gene3D" id="3.10.20.90">
    <property type="entry name" value="Phosphatidylinositol 3-kinase Catalytic Subunit, Chain A, domain 1"/>
    <property type="match status" value="1"/>
</dbReference>
<protein>
    <submittedName>
        <fullName evidence="4">Ras-associating domain-containing protein</fullName>
    </submittedName>
</protein>
<evidence type="ECO:0000256" key="1">
    <source>
        <dbReference type="SAM" id="MobiDB-lite"/>
    </source>
</evidence>
<keyword evidence="3" id="KW-1185">Reference proteome</keyword>
<dbReference type="InterPro" id="IPR033593">
    <property type="entry name" value="N-RASSF"/>
</dbReference>
<proteinExistence type="predicted"/>
<evidence type="ECO:0000313" key="4">
    <source>
        <dbReference type="WBParaSite" id="sdigi.contig47.g2880.t1"/>
    </source>
</evidence>
<dbReference type="InterPro" id="IPR029071">
    <property type="entry name" value="Ubiquitin-like_domsf"/>
</dbReference>
<organism evidence="3 4">
    <name type="scientific">Setaria digitata</name>
    <dbReference type="NCBI Taxonomy" id="48799"/>
    <lineage>
        <taxon>Eukaryota</taxon>
        <taxon>Metazoa</taxon>
        <taxon>Ecdysozoa</taxon>
        <taxon>Nematoda</taxon>
        <taxon>Chromadorea</taxon>
        <taxon>Rhabditida</taxon>
        <taxon>Spirurina</taxon>
        <taxon>Spiruromorpha</taxon>
        <taxon>Filarioidea</taxon>
        <taxon>Setariidae</taxon>
        <taxon>Setaria</taxon>
    </lineage>
</organism>
<dbReference type="Proteomes" id="UP000887581">
    <property type="component" value="Unplaced"/>
</dbReference>